<keyword evidence="5" id="KW-1185">Reference proteome</keyword>
<evidence type="ECO:0000259" key="3">
    <source>
        <dbReference type="PROSITE" id="PS50110"/>
    </source>
</evidence>
<dbReference type="GO" id="GO:0016791">
    <property type="term" value="F:phosphatase activity"/>
    <property type="evidence" value="ECO:0007669"/>
    <property type="project" value="TreeGrafter"/>
</dbReference>
<dbReference type="SUPFAM" id="SSF52172">
    <property type="entry name" value="CheY-like"/>
    <property type="match status" value="1"/>
</dbReference>
<dbReference type="SMART" id="SM00331">
    <property type="entry name" value="PP2C_SIG"/>
    <property type="match status" value="1"/>
</dbReference>
<dbReference type="InterPro" id="IPR001932">
    <property type="entry name" value="PPM-type_phosphatase-like_dom"/>
</dbReference>
<keyword evidence="2" id="KW-0597">Phosphoprotein</keyword>
<protein>
    <submittedName>
        <fullName evidence="4">SpoIIE family protein phosphatase</fullName>
    </submittedName>
</protein>
<dbReference type="InterPro" id="IPR036457">
    <property type="entry name" value="PPM-type-like_dom_sf"/>
</dbReference>
<dbReference type="Pfam" id="PF00072">
    <property type="entry name" value="Response_reg"/>
    <property type="match status" value="1"/>
</dbReference>
<dbReference type="Gene3D" id="3.60.40.10">
    <property type="entry name" value="PPM-type phosphatase domain"/>
    <property type="match status" value="1"/>
</dbReference>
<comment type="caution">
    <text evidence="4">The sequence shown here is derived from an EMBL/GenBank/DDBJ whole genome shotgun (WGS) entry which is preliminary data.</text>
</comment>
<dbReference type="InterPro" id="IPR052016">
    <property type="entry name" value="Bact_Sigma-Reg"/>
</dbReference>
<accession>A0A6L7G6P4</accession>
<dbReference type="Proteomes" id="UP000477911">
    <property type="component" value="Unassembled WGS sequence"/>
</dbReference>
<dbReference type="PROSITE" id="PS50110">
    <property type="entry name" value="RESPONSE_REGULATORY"/>
    <property type="match status" value="1"/>
</dbReference>
<name>A0A6L7G6P4_9RHOB</name>
<proteinExistence type="predicted"/>
<dbReference type="AlphaFoldDB" id="A0A6L7G6P4"/>
<feature type="domain" description="Response regulatory" evidence="3">
    <location>
        <begin position="12"/>
        <end position="128"/>
    </location>
</feature>
<dbReference type="RefSeq" id="WP_160895332.1">
    <property type="nucleotide sequence ID" value="NZ_WUMU01000017.1"/>
</dbReference>
<dbReference type="PANTHER" id="PTHR43156:SF2">
    <property type="entry name" value="STAGE II SPORULATION PROTEIN E"/>
    <property type="match status" value="1"/>
</dbReference>
<organism evidence="4 5">
    <name type="scientific">Pseudooceanicola albus</name>
    <dbReference type="NCBI Taxonomy" id="2692189"/>
    <lineage>
        <taxon>Bacteria</taxon>
        <taxon>Pseudomonadati</taxon>
        <taxon>Pseudomonadota</taxon>
        <taxon>Alphaproteobacteria</taxon>
        <taxon>Rhodobacterales</taxon>
        <taxon>Paracoccaceae</taxon>
        <taxon>Pseudooceanicola</taxon>
    </lineage>
</organism>
<evidence type="ECO:0000313" key="5">
    <source>
        <dbReference type="Proteomes" id="UP000477911"/>
    </source>
</evidence>
<dbReference type="SMART" id="SM00448">
    <property type="entry name" value="REC"/>
    <property type="match status" value="1"/>
</dbReference>
<evidence type="ECO:0000313" key="4">
    <source>
        <dbReference type="EMBL" id="MXN19207.1"/>
    </source>
</evidence>
<dbReference type="Pfam" id="PF07228">
    <property type="entry name" value="SpoIIE"/>
    <property type="match status" value="1"/>
</dbReference>
<dbReference type="EMBL" id="WUMU01000017">
    <property type="protein sequence ID" value="MXN19207.1"/>
    <property type="molecule type" value="Genomic_DNA"/>
</dbReference>
<reference evidence="4 5" key="1">
    <citation type="submission" date="2019-12" db="EMBL/GenBank/DDBJ databases">
        <authorList>
            <person name="Li M."/>
        </authorList>
    </citation>
    <scope>NUCLEOTIDE SEQUENCE [LARGE SCALE GENOMIC DNA]</scope>
    <source>
        <strain evidence="4 5">GBMRC 2024</strain>
    </source>
</reference>
<feature type="modified residue" description="4-aspartylphosphate" evidence="2">
    <location>
        <position position="61"/>
    </location>
</feature>
<dbReference type="InterPro" id="IPR011006">
    <property type="entry name" value="CheY-like_superfamily"/>
</dbReference>
<evidence type="ECO:0000256" key="2">
    <source>
        <dbReference type="PROSITE-ProRule" id="PRU00169"/>
    </source>
</evidence>
<sequence>MQQQLSKPAPVQVVVADDDAFQRAYTAAILRKLGYETREAADGLEALELVRALKARILVCDLDMPGLDGHELARRVRAEFTDYYVHILMVTGQEQNRERERALEAGVDDFMRKPLDTITLKARIRTTDRLMRHEILLAERSRVLEEAKERIEEDLRAAADAQMRMLPPPRLKVADCLFHSAFKPSNFLSGDMFAFYELSPGYIGFYAIDVAGHGVHASLMSVALGHLVTAGMMRENAFTDGRPDPARLVAQLNRRFFRDDGTEYFTMFCGILEAETEQLHYCQAGYPSPLMMSRSGAAREVGDGGFPVALLDSAEFESQVTRFGAEDILVMFSDGATEAENREGLAFGESRVEAVAASAAVMPSTIPGRIVEALTEWRAGRLLDDDLTVLVCERKHVS</sequence>
<dbReference type="PANTHER" id="PTHR43156">
    <property type="entry name" value="STAGE II SPORULATION PROTEIN E-RELATED"/>
    <property type="match status" value="1"/>
</dbReference>
<dbReference type="CDD" id="cd00156">
    <property type="entry name" value="REC"/>
    <property type="match status" value="1"/>
</dbReference>
<dbReference type="GO" id="GO:0000160">
    <property type="term" value="P:phosphorelay signal transduction system"/>
    <property type="evidence" value="ECO:0007669"/>
    <property type="project" value="InterPro"/>
</dbReference>
<gene>
    <name evidence="4" type="ORF">GR170_15300</name>
</gene>
<dbReference type="InterPro" id="IPR001789">
    <property type="entry name" value="Sig_transdc_resp-reg_receiver"/>
</dbReference>
<evidence type="ECO:0000256" key="1">
    <source>
        <dbReference type="ARBA" id="ARBA00022801"/>
    </source>
</evidence>
<keyword evidence="1" id="KW-0378">Hydrolase</keyword>
<dbReference type="Gene3D" id="3.40.50.2300">
    <property type="match status" value="1"/>
</dbReference>